<dbReference type="AlphaFoldDB" id="I2Q570"/>
<name>I2Q570_9BACT</name>
<accession>I2Q570</accession>
<evidence type="ECO:0000313" key="1">
    <source>
        <dbReference type="EMBL" id="EIG54926.1"/>
    </source>
</evidence>
<dbReference type="EMBL" id="JH600068">
    <property type="protein sequence ID" value="EIG54926.1"/>
    <property type="molecule type" value="Genomic_DNA"/>
</dbReference>
<dbReference type="STRING" id="596152.DesU5LDRAFT_3293"/>
<reference evidence="1" key="1">
    <citation type="submission" date="2011-11" db="EMBL/GenBank/DDBJ databases">
        <title>Improved High-Quality Draft sequence of Desulfovibrio sp. U5L.</title>
        <authorList>
            <consortium name="US DOE Joint Genome Institute"/>
            <person name="Lucas S."/>
            <person name="Han J."/>
            <person name="Lapidus A."/>
            <person name="Cheng J.-F."/>
            <person name="Goodwin L."/>
            <person name="Pitluck S."/>
            <person name="Peters L."/>
            <person name="Ovchinnikova G."/>
            <person name="Held B."/>
            <person name="Detter J.C."/>
            <person name="Han C."/>
            <person name="Tapia R."/>
            <person name="Land M."/>
            <person name="Hauser L."/>
            <person name="Kyrpides N."/>
            <person name="Ivanova N."/>
            <person name="Pagani I."/>
            <person name="Gabster J."/>
            <person name="Walker C."/>
            <person name="Stolyar S."/>
            <person name="Stahl D."/>
            <person name="Arkin A."/>
            <person name="Dehal P."/>
            <person name="Hazen T."/>
            <person name="Woyke T."/>
        </authorList>
    </citation>
    <scope>NUCLEOTIDE SEQUENCE [LARGE SCALE GENOMIC DNA]</scope>
    <source>
        <strain evidence="1">U5L</strain>
    </source>
</reference>
<gene>
    <name evidence="1" type="ORF">DesU5LDRAFT_3293</name>
</gene>
<proteinExistence type="predicted"/>
<protein>
    <submittedName>
        <fullName evidence="1">Uncharacterized protein</fullName>
    </submittedName>
</protein>
<sequence>MNLSRRIKKLEQGRPGTGDEYLPRMARVLCRGFAREVAAGTRKPEDATEVTAFSVIRVASGAGDNLAERMEAAILRGKDRRDAQGACHG</sequence>
<dbReference type="HOGENOM" id="CLU_2449844_0_0_7"/>
<organism evidence="1">
    <name type="scientific">Desulfovibrio sp. U5L</name>
    <dbReference type="NCBI Taxonomy" id="596152"/>
    <lineage>
        <taxon>Bacteria</taxon>
        <taxon>Pseudomonadati</taxon>
        <taxon>Thermodesulfobacteriota</taxon>
        <taxon>Desulfovibrionia</taxon>
        <taxon>Desulfovibrionales</taxon>
        <taxon>Desulfovibrionaceae</taxon>
        <taxon>Desulfovibrio</taxon>
    </lineage>
</organism>